<dbReference type="CDD" id="cd04301">
    <property type="entry name" value="NAT_SF"/>
    <property type="match status" value="1"/>
</dbReference>
<dbReference type="RefSeq" id="WP_331846525.1">
    <property type="nucleotide sequence ID" value="NZ_JAZHPZ010000004.1"/>
</dbReference>
<name>A0ABU7VRA3_9BACL</name>
<evidence type="ECO:0000259" key="1">
    <source>
        <dbReference type="PROSITE" id="PS51186"/>
    </source>
</evidence>
<dbReference type="Proteomes" id="UP001306950">
    <property type="component" value="Unassembled WGS sequence"/>
</dbReference>
<dbReference type="InterPro" id="IPR016181">
    <property type="entry name" value="Acyl_CoA_acyltransferase"/>
</dbReference>
<dbReference type="InterPro" id="IPR000182">
    <property type="entry name" value="GNAT_dom"/>
</dbReference>
<dbReference type="PROSITE" id="PS51186">
    <property type="entry name" value="GNAT"/>
    <property type="match status" value="1"/>
</dbReference>
<dbReference type="InterPro" id="IPR053144">
    <property type="entry name" value="Acetyltransferase_Butenolide"/>
</dbReference>
<organism evidence="2 3">
    <name type="scientific">Paenibacillus haidiansis</name>
    <dbReference type="NCBI Taxonomy" id="1574488"/>
    <lineage>
        <taxon>Bacteria</taxon>
        <taxon>Bacillati</taxon>
        <taxon>Bacillota</taxon>
        <taxon>Bacilli</taxon>
        <taxon>Bacillales</taxon>
        <taxon>Paenibacillaceae</taxon>
        <taxon>Paenibacillus</taxon>
    </lineage>
</organism>
<dbReference type="Gene3D" id="3.40.630.30">
    <property type="match status" value="1"/>
</dbReference>
<dbReference type="SUPFAM" id="SSF55729">
    <property type="entry name" value="Acyl-CoA N-acyltransferases (Nat)"/>
    <property type="match status" value="1"/>
</dbReference>
<reference evidence="2 3" key="1">
    <citation type="submission" date="2024-02" db="EMBL/GenBank/DDBJ databases">
        <title>A nitrogen-fixing paenibacillus bacterium.</title>
        <authorList>
            <person name="Zhang W.L."/>
            <person name="Chen S.F."/>
        </authorList>
    </citation>
    <scope>NUCLEOTIDE SEQUENCE [LARGE SCALE GENOMIC DNA]</scope>
    <source>
        <strain evidence="2 3">M1</strain>
    </source>
</reference>
<dbReference type="PANTHER" id="PTHR43233:SF1">
    <property type="entry name" value="FAMILY N-ACETYLTRANSFERASE, PUTATIVE (AFU_ORTHOLOGUE AFUA_6G03350)-RELATED"/>
    <property type="match status" value="1"/>
</dbReference>
<sequence length="139" mass="15400">MDDKFDFKVVNSAPAVAEYLNLREQAGMSPRSEEGAALGLRNSLFAVSLYQDSELVGMGRVVGDGGCFMQVVDIAVRPDFQGRGLGTAIMREIMRYLEEETPANAYVSLIADVPADKLYAKFGFEYTEPRSRGMFLRMP</sequence>
<protein>
    <submittedName>
        <fullName evidence="2">GNAT family N-acetyltransferase</fullName>
    </submittedName>
</protein>
<gene>
    <name evidence="2" type="ORF">V3851_10725</name>
</gene>
<comment type="caution">
    <text evidence="2">The sequence shown here is derived from an EMBL/GenBank/DDBJ whole genome shotgun (WGS) entry which is preliminary data.</text>
</comment>
<feature type="domain" description="N-acetyltransferase" evidence="1">
    <location>
        <begin position="5"/>
        <end position="139"/>
    </location>
</feature>
<accession>A0ABU7VRA3</accession>
<dbReference type="Pfam" id="PF00583">
    <property type="entry name" value="Acetyltransf_1"/>
    <property type="match status" value="1"/>
</dbReference>
<dbReference type="PANTHER" id="PTHR43233">
    <property type="entry name" value="FAMILY N-ACETYLTRANSFERASE, PUTATIVE (AFU_ORTHOLOGUE AFUA_6G03350)-RELATED"/>
    <property type="match status" value="1"/>
</dbReference>
<evidence type="ECO:0000313" key="2">
    <source>
        <dbReference type="EMBL" id="MEF2966305.1"/>
    </source>
</evidence>
<keyword evidence="3" id="KW-1185">Reference proteome</keyword>
<dbReference type="EMBL" id="JAZHPZ010000004">
    <property type="protein sequence ID" value="MEF2966305.1"/>
    <property type="molecule type" value="Genomic_DNA"/>
</dbReference>
<proteinExistence type="predicted"/>
<evidence type="ECO:0000313" key="3">
    <source>
        <dbReference type="Proteomes" id="UP001306950"/>
    </source>
</evidence>